<comment type="caution">
    <text evidence="2">The sequence shown here is derived from an EMBL/GenBank/DDBJ whole genome shotgun (WGS) entry which is preliminary data.</text>
</comment>
<dbReference type="Proteomes" id="UP000238362">
    <property type="component" value="Unassembled WGS sequence"/>
</dbReference>
<name>A0A2T0LMQ4_9PSEU</name>
<dbReference type="EMBL" id="PVNH01000012">
    <property type="protein sequence ID" value="PRX44354.1"/>
    <property type="molecule type" value="Genomic_DNA"/>
</dbReference>
<evidence type="ECO:0000313" key="3">
    <source>
        <dbReference type="Proteomes" id="UP000238362"/>
    </source>
</evidence>
<feature type="compositionally biased region" description="Low complexity" evidence="1">
    <location>
        <begin position="77"/>
        <end position="86"/>
    </location>
</feature>
<gene>
    <name evidence="2" type="ORF">B0I33_112232</name>
</gene>
<feature type="compositionally biased region" description="Basic residues" evidence="1">
    <location>
        <begin position="42"/>
        <end position="59"/>
    </location>
</feature>
<sequence length="242" mass="25416">MAVPVRLTYRHVPDSTASAASTDRTGRPRRYRAANGQAAPVRHARRRARPAGRGPRRRGAGAGGHRVPRRSRRGRGAARPGATGRAELGRPRPVPPHLAQGRRLRSRCGRLRGRALSRGRGAARHQVDVPGRGLPHRSGGRAAHRTGRHPAQHRAAGGGRVPGRAARPGAASPRHRVGVRALGGAVRVVARAAVAAAGQPGRHRPGRRRRRSGSVLASAGLHWAANGLGVLASSVLWAAKAA</sequence>
<keyword evidence="3" id="KW-1185">Reference proteome</keyword>
<feature type="compositionally biased region" description="Low complexity" evidence="1">
    <location>
        <begin position="162"/>
        <end position="172"/>
    </location>
</feature>
<feature type="compositionally biased region" description="Basic residues" evidence="1">
    <location>
        <begin position="134"/>
        <end position="152"/>
    </location>
</feature>
<organism evidence="2 3">
    <name type="scientific">Prauserella shujinwangii</name>
    <dbReference type="NCBI Taxonomy" id="1453103"/>
    <lineage>
        <taxon>Bacteria</taxon>
        <taxon>Bacillati</taxon>
        <taxon>Actinomycetota</taxon>
        <taxon>Actinomycetes</taxon>
        <taxon>Pseudonocardiales</taxon>
        <taxon>Pseudonocardiaceae</taxon>
        <taxon>Prauserella</taxon>
    </lineage>
</organism>
<evidence type="ECO:0000256" key="1">
    <source>
        <dbReference type="SAM" id="MobiDB-lite"/>
    </source>
</evidence>
<feature type="compositionally biased region" description="Basic residues" evidence="1">
    <location>
        <begin position="66"/>
        <end position="76"/>
    </location>
</feature>
<evidence type="ECO:0000313" key="2">
    <source>
        <dbReference type="EMBL" id="PRX44354.1"/>
    </source>
</evidence>
<reference evidence="2 3" key="1">
    <citation type="submission" date="2018-03" db="EMBL/GenBank/DDBJ databases">
        <title>Genomic Encyclopedia of Type Strains, Phase III (KMG-III): the genomes of soil and plant-associated and newly described type strains.</title>
        <authorList>
            <person name="Whitman W."/>
        </authorList>
    </citation>
    <scope>NUCLEOTIDE SEQUENCE [LARGE SCALE GENOMIC DNA]</scope>
    <source>
        <strain evidence="2 3">CGMCC 4.7125</strain>
    </source>
</reference>
<feature type="compositionally biased region" description="Basic residues" evidence="1">
    <location>
        <begin position="100"/>
        <end position="123"/>
    </location>
</feature>
<dbReference type="AlphaFoldDB" id="A0A2T0LMQ4"/>
<protein>
    <recommendedName>
        <fullName evidence="4">CAAX prenyl protease-like protein</fullName>
    </recommendedName>
</protein>
<feature type="region of interest" description="Disordered" evidence="1">
    <location>
        <begin position="1"/>
        <end position="177"/>
    </location>
</feature>
<evidence type="ECO:0008006" key="4">
    <source>
        <dbReference type="Google" id="ProtNLM"/>
    </source>
</evidence>
<proteinExistence type="predicted"/>
<accession>A0A2T0LMQ4</accession>